<evidence type="ECO:0000313" key="12">
    <source>
        <dbReference type="Proteomes" id="UP000250086"/>
    </source>
</evidence>
<dbReference type="InterPro" id="IPR014284">
    <property type="entry name" value="RNA_pol_sigma-70_dom"/>
</dbReference>
<evidence type="ECO:0000259" key="9">
    <source>
        <dbReference type="PROSITE" id="PS00715"/>
    </source>
</evidence>
<dbReference type="InterPro" id="IPR050239">
    <property type="entry name" value="Sigma-70_RNA_pol_init_factors"/>
</dbReference>
<evidence type="ECO:0000256" key="1">
    <source>
        <dbReference type="ARBA" id="ARBA00022490"/>
    </source>
</evidence>
<dbReference type="Pfam" id="PF04545">
    <property type="entry name" value="Sigma70_r4"/>
    <property type="match status" value="1"/>
</dbReference>
<organism evidence="11 12">
    <name type="scientific">Anaerobiospirillum thomasii</name>
    <dbReference type="NCBI Taxonomy" id="179995"/>
    <lineage>
        <taxon>Bacteria</taxon>
        <taxon>Pseudomonadati</taxon>
        <taxon>Pseudomonadota</taxon>
        <taxon>Gammaproteobacteria</taxon>
        <taxon>Aeromonadales</taxon>
        <taxon>Succinivibrionaceae</taxon>
        <taxon>Anaerobiospirillum</taxon>
    </lineage>
</organism>
<dbReference type="InterPro" id="IPR036388">
    <property type="entry name" value="WH-like_DNA-bd_sf"/>
</dbReference>
<dbReference type="PROSITE" id="PS00715">
    <property type="entry name" value="SIGMA70_1"/>
    <property type="match status" value="1"/>
</dbReference>
<keyword evidence="4 6" id="KW-0238">DNA-binding</keyword>
<name>A0A2X0VC72_9GAMM</name>
<dbReference type="Gene3D" id="1.10.10.10">
    <property type="entry name" value="Winged helix-like DNA-binding domain superfamily/Winged helix DNA-binding domain"/>
    <property type="match status" value="2"/>
</dbReference>
<dbReference type="RefSeq" id="WP_113744819.1">
    <property type="nucleotide sequence ID" value="NZ_UAPV01000001.1"/>
</dbReference>
<dbReference type="InterPro" id="IPR013324">
    <property type="entry name" value="RNA_pol_sigma_r3/r4-like"/>
</dbReference>
<proteinExistence type="inferred from homology"/>
<comment type="similarity">
    <text evidence="6">Belongs to the sigma-70 factor family. RpoD/SigA subfamily.</text>
</comment>
<dbReference type="InterPro" id="IPR000943">
    <property type="entry name" value="RNA_pol_sigma70"/>
</dbReference>
<feature type="domain" description="RNA polymerase sigma-70" evidence="9">
    <location>
        <begin position="440"/>
        <end position="453"/>
    </location>
</feature>
<evidence type="ECO:0000256" key="8">
    <source>
        <dbReference type="SAM" id="MobiDB-lite"/>
    </source>
</evidence>
<evidence type="ECO:0000256" key="2">
    <source>
        <dbReference type="ARBA" id="ARBA00023015"/>
    </source>
</evidence>
<dbReference type="CDD" id="cd06171">
    <property type="entry name" value="Sigma70_r4"/>
    <property type="match status" value="1"/>
</dbReference>
<dbReference type="GO" id="GO:0006352">
    <property type="term" value="P:DNA-templated transcription initiation"/>
    <property type="evidence" value="ECO:0007669"/>
    <property type="project" value="UniProtKB-UniRule"/>
</dbReference>
<dbReference type="InterPro" id="IPR007624">
    <property type="entry name" value="RNA_pol_sigma70_r3"/>
</dbReference>
<dbReference type="AlphaFoldDB" id="A0A2X0VC72"/>
<dbReference type="PROSITE" id="PS00716">
    <property type="entry name" value="SIGMA70_2"/>
    <property type="match status" value="1"/>
</dbReference>
<dbReference type="Pfam" id="PF04542">
    <property type="entry name" value="Sigma70_r2"/>
    <property type="match status" value="1"/>
</dbReference>
<evidence type="ECO:0000256" key="3">
    <source>
        <dbReference type="ARBA" id="ARBA00023082"/>
    </source>
</evidence>
<dbReference type="Gene3D" id="1.10.220.120">
    <property type="entry name" value="Sigma-70 factor, region 1.1"/>
    <property type="match status" value="1"/>
</dbReference>
<dbReference type="SUPFAM" id="SSF88659">
    <property type="entry name" value="Sigma3 and sigma4 domains of RNA polymerase sigma factors"/>
    <property type="match status" value="2"/>
</dbReference>
<sequence>MDNNSASTEFKQLIARGKEQGYLTIEEINDLIPPDIISGDQLSVFIQTFIDMGINVCETPPDPDDILLNETSTSVEDDVETVANQLDSSVEIGRTTDPVRMYMREMGNVSLLTRKDEIEISKRIERGTNDVQMCVVEYPQAMEELFRLYDASCLEDAEIRLADIVVGFAENSLSDDTLDESLIDDSDNIEDIDNIDIDADDDDDLKLSKDSGKEGRGKNADLDDEDDDDVADDSVDGSSTPSDNGPDPEIAQAKFTELRVQFDKVMAARAKKGAVAERKYQEELAKLSEIFSTFRLVPQQLESLLSRMHDMMDRIKRQDRRIREICVNRCGMKIEDLKALYTDSGMEADIAWFEKALKSKKAYANKLKDYRREVEDCVNALMSVEAESGITISRLRDISRRVMMGDAMAKKAKKEMVEANLRLVISIAKKYTNRGLQFLDLIQEGNIGLMKAVDKFEYRRGYKFSTYATWWIRQAITRSIADQARTIRIPVHMIETINKLNRISRNMLQEKGREPTPEELSVKMGLPEDKIRKVMKIAKEPISLETPVGDDDDSHLGDFIEDSSIIVPAEAATSESLKNAINTVLNDMPPREAQVLRMRFGIGMPSDHTLEEVGRQFGVTRERIRQIEAKALRKLRHPCRSAGLRGFLD</sequence>
<evidence type="ECO:0000259" key="10">
    <source>
        <dbReference type="PROSITE" id="PS00716"/>
    </source>
</evidence>
<dbReference type="InterPro" id="IPR007631">
    <property type="entry name" value="RNA_pol_sigma_70_non-ess"/>
</dbReference>
<feature type="region of interest" description="Sigma-70 factor domain-2" evidence="6">
    <location>
        <begin position="416"/>
        <end position="486"/>
    </location>
</feature>
<dbReference type="PANTHER" id="PTHR30603:SF60">
    <property type="entry name" value="RNA POLYMERASE SIGMA FACTOR RPOD"/>
    <property type="match status" value="1"/>
</dbReference>
<feature type="DNA-binding region" description="H-T-H motif" evidence="6">
    <location>
        <begin position="610"/>
        <end position="629"/>
    </location>
</feature>
<dbReference type="InterPro" id="IPR009042">
    <property type="entry name" value="RNA_pol_sigma70_r1_2"/>
</dbReference>
<keyword evidence="12" id="KW-1185">Reference proteome</keyword>
<dbReference type="Pfam" id="PF03979">
    <property type="entry name" value="Sigma70_r1_1"/>
    <property type="match status" value="1"/>
</dbReference>
<dbReference type="Proteomes" id="UP000250086">
    <property type="component" value="Unassembled WGS sequence"/>
</dbReference>
<dbReference type="NCBIfam" id="TIGR02937">
    <property type="entry name" value="sigma70-ECF"/>
    <property type="match status" value="1"/>
</dbReference>
<keyword evidence="7" id="KW-0175">Coiled coil</keyword>
<feature type="compositionally biased region" description="Basic and acidic residues" evidence="8">
    <location>
        <begin position="205"/>
        <end position="221"/>
    </location>
</feature>
<dbReference type="FunFam" id="1.10.601.10:FF:000002">
    <property type="entry name" value="RNA polymerase sigma factor RpoD"/>
    <property type="match status" value="1"/>
</dbReference>
<dbReference type="Pfam" id="PF04546">
    <property type="entry name" value="Sigma70_ner"/>
    <property type="match status" value="1"/>
</dbReference>
<comment type="subunit">
    <text evidence="6">Interacts transiently with the RNA polymerase catalytic core.</text>
</comment>
<dbReference type="Gene3D" id="1.10.601.10">
    <property type="entry name" value="RNA Polymerase Primary Sigma Factor"/>
    <property type="match status" value="1"/>
</dbReference>
<keyword evidence="3 6" id="KW-0731">Sigma factor</keyword>
<dbReference type="HAMAP" id="MF_00963">
    <property type="entry name" value="Sigma70_RpoD_SigA"/>
    <property type="match status" value="1"/>
</dbReference>
<dbReference type="NCBIfam" id="NF004208">
    <property type="entry name" value="PRK05658.1"/>
    <property type="match status" value="1"/>
</dbReference>
<dbReference type="NCBIfam" id="TIGR02393">
    <property type="entry name" value="RpoD_Cterm"/>
    <property type="match status" value="1"/>
</dbReference>
<dbReference type="InterPro" id="IPR028630">
    <property type="entry name" value="Sigma70_RpoD"/>
</dbReference>
<protein>
    <recommendedName>
        <fullName evidence="6">RNA polymerase sigma factor RpoD</fullName>
    </recommendedName>
    <alternativeName>
        <fullName evidence="6">Sigma-70</fullName>
    </alternativeName>
</protein>
<feature type="region of interest" description="Sigma-70 factor domain-4" evidence="6">
    <location>
        <begin position="584"/>
        <end position="637"/>
    </location>
</feature>
<evidence type="ECO:0000256" key="5">
    <source>
        <dbReference type="ARBA" id="ARBA00023163"/>
    </source>
</evidence>
<dbReference type="PRINTS" id="PR00046">
    <property type="entry name" value="SIGMA70FCT"/>
</dbReference>
<feature type="short sequence motif" description="Interaction with polymerase core subunit RpoC" evidence="6">
    <location>
        <begin position="440"/>
        <end position="443"/>
    </location>
</feature>
<dbReference type="InterPro" id="IPR007630">
    <property type="entry name" value="RNA_pol_sigma70_r4"/>
</dbReference>
<dbReference type="InterPro" id="IPR013325">
    <property type="entry name" value="RNA_pol_sigma_r2"/>
</dbReference>
<dbReference type="GO" id="GO:0005737">
    <property type="term" value="C:cytoplasm"/>
    <property type="evidence" value="ECO:0007669"/>
    <property type="project" value="UniProtKB-SubCell"/>
</dbReference>
<feature type="compositionally biased region" description="Acidic residues" evidence="8">
    <location>
        <begin position="193"/>
        <end position="204"/>
    </location>
</feature>
<dbReference type="InterPro" id="IPR012760">
    <property type="entry name" value="RNA_pol_sigma_RpoD_C"/>
</dbReference>
<dbReference type="PANTHER" id="PTHR30603">
    <property type="entry name" value="RNA POLYMERASE SIGMA FACTOR RPO"/>
    <property type="match status" value="1"/>
</dbReference>
<dbReference type="Pfam" id="PF04539">
    <property type="entry name" value="Sigma70_r3"/>
    <property type="match status" value="1"/>
</dbReference>
<feature type="coiled-coil region" evidence="7">
    <location>
        <begin position="353"/>
        <end position="387"/>
    </location>
</feature>
<keyword evidence="2 6" id="KW-0805">Transcription regulation</keyword>
<gene>
    <name evidence="6 11" type="primary">rpoD</name>
    <name evidence="11" type="ORF">NCTC13093_02210</name>
</gene>
<dbReference type="InterPro" id="IPR007627">
    <property type="entry name" value="RNA_pol_sigma70_r2"/>
</dbReference>
<feature type="domain" description="RNA polymerase sigma-70" evidence="10">
    <location>
        <begin position="609"/>
        <end position="635"/>
    </location>
</feature>
<evidence type="ECO:0000256" key="6">
    <source>
        <dbReference type="HAMAP-Rule" id="MF_00963"/>
    </source>
</evidence>
<dbReference type="SUPFAM" id="SSF88946">
    <property type="entry name" value="Sigma2 domain of RNA polymerase sigma factors"/>
    <property type="match status" value="1"/>
</dbReference>
<dbReference type="GO" id="GO:0003677">
    <property type="term" value="F:DNA binding"/>
    <property type="evidence" value="ECO:0007669"/>
    <property type="project" value="UniProtKB-UniRule"/>
</dbReference>
<evidence type="ECO:0000313" key="11">
    <source>
        <dbReference type="EMBL" id="SPT70786.1"/>
    </source>
</evidence>
<feature type="region of interest" description="Disordered" evidence="8">
    <location>
        <begin position="193"/>
        <end position="249"/>
    </location>
</feature>
<feature type="region of interest" description="Sigma-70 factor domain-3" evidence="6">
    <location>
        <begin position="495"/>
        <end position="571"/>
    </location>
</feature>
<dbReference type="Pfam" id="PF00140">
    <property type="entry name" value="Sigma70_r1_2"/>
    <property type="match status" value="1"/>
</dbReference>
<dbReference type="FunFam" id="1.10.10.10:FF:000002">
    <property type="entry name" value="RNA polymerase sigma factor SigA"/>
    <property type="match status" value="1"/>
</dbReference>
<evidence type="ECO:0000256" key="7">
    <source>
        <dbReference type="SAM" id="Coils"/>
    </source>
</evidence>
<comment type="subcellular location">
    <subcellularLocation>
        <location evidence="6">Cytoplasm</location>
    </subcellularLocation>
</comment>
<dbReference type="EMBL" id="UAPV01000001">
    <property type="protein sequence ID" value="SPT70786.1"/>
    <property type="molecule type" value="Genomic_DNA"/>
</dbReference>
<feature type="compositionally biased region" description="Acidic residues" evidence="8">
    <location>
        <begin position="222"/>
        <end position="235"/>
    </location>
</feature>
<evidence type="ECO:0000256" key="4">
    <source>
        <dbReference type="ARBA" id="ARBA00023125"/>
    </source>
</evidence>
<accession>A0A2X0VC72</accession>
<dbReference type="InterPro" id="IPR042189">
    <property type="entry name" value="RNA_pol_sigma_70_r1_1_sf"/>
</dbReference>
<keyword evidence="1 6" id="KW-0963">Cytoplasm</keyword>
<keyword evidence="5 6" id="KW-0804">Transcription</keyword>
<dbReference type="InterPro" id="IPR007127">
    <property type="entry name" value="RNA_pol_sigma_70_r1_1"/>
</dbReference>
<reference evidence="11 12" key="1">
    <citation type="submission" date="2018-06" db="EMBL/GenBank/DDBJ databases">
        <authorList>
            <consortium name="Pathogen Informatics"/>
            <person name="Doyle S."/>
        </authorList>
    </citation>
    <scope>NUCLEOTIDE SEQUENCE [LARGE SCALE GENOMIC DNA]</scope>
    <source>
        <strain evidence="11 12">NCTC13093</strain>
    </source>
</reference>
<comment type="function">
    <text evidence="6">Sigma factors are initiation factors that promote the attachment of RNA polymerase to specific initiation sites and are then released. This sigma factor is the primary sigma factor during exponential growth.</text>
</comment>
<dbReference type="GO" id="GO:0016987">
    <property type="term" value="F:sigma factor activity"/>
    <property type="evidence" value="ECO:0007669"/>
    <property type="project" value="UniProtKB-UniRule"/>
</dbReference>